<gene>
    <name evidence="2" type="ORF">KJI95_06160</name>
</gene>
<evidence type="ECO:0000313" key="2">
    <source>
        <dbReference type="EMBL" id="MBT1444107.1"/>
    </source>
</evidence>
<organism evidence="2 3">
    <name type="scientific">Shewanella jiangmenensis</name>
    <dbReference type="NCBI Taxonomy" id="2837387"/>
    <lineage>
        <taxon>Bacteria</taxon>
        <taxon>Pseudomonadati</taxon>
        <taxon>Pseudomonadota</taxon>
        <taxon>Gammaproteobacteria</taxon>
        <taxon>Alteromonadales</taxon>
        <taxon>Shewanellaceae</taxon>
        <taxon>Shewanella</taxon>
    </lineage>
</organism>
<proteinExistence type="predicted"/>
<keyword evidence="3" id="KW-1185">Reference proteome</keyword>
<evidence type="ECO:0000256" key="1">
    <source>
        <dbReference type="SAM" id="Phobius"/>
    </source>
</evidence>
<sequence>MLSQRDADSDLLSVYRRLLAVVVLMLLLAALAYRYFGSLDSLSSHSLALEQTRLVNIVLMARSQWLGEGQGEQIKLDWARMHEQAPPAPVVVRISQNGWPQPAELSDAGCGALWQQLMGYHWDGDVSLDEPQHSCRYSARGGDTISYQLNSGKVTLVTRTN</sequence>
<reference evidence="2 3" key="1">
    <citation type="submission" date="2021-05" db="EMBL/GenBank/DDBJ databases">
        <title>Shewanella sp. JM162201.</title>
        <authorList>
            <person name="Xu S."/>
            <person name="Li A."/>
        </authorList>
    </citation>
    <scope>NUCLEOTIDE SEQUENCE [LARGE SCALE GENOMIC DNA]</scope>
    <source>
        <strain evidence="2 3">JM162201</strain>
    </source>
</reference>
<comment type="caution">
    <text evidence="2">The sequence shown here is derived from an EMBL/GenBank/DDBJ whole genome shotgun (WGS) entry which is preliminary data.</text>
</comment>
<feature type="transmembrane region" description="Helical" evidence="1">
    <location>
        <begin position="18"/>
        <end position="36"/>
    </location>
</feature>
<dbReference type="RefSeq" id="WP_214506315.1">
    <property type="nucleotide sequence ID" value="NZ_JAHEPS010000002.1"/>
</dbReference>
<dbReference type="EMBL" id="JAHEPS010000002">
    <property type="protein sequence ID" value="MBT1444107.1"/>
    <property type="molecule type" value="Genomic_DNA"/>
</dbReference>
<keyword evidence="1" id="KW-1133">Transmembrane helix</keyword>
<accession>A0ABS5V2R0</accession>
<protein>
    <submittedName>
        <fullName evidence="2">MSHA biogenesis protein MshF</fullName>
    </submittedName>
</protein>
<evidence type="ECO:0000313" key="3">
    <source>
        <dbReference type="Proteomes" id="UP001195903"/>
    </source>
</evidence>
<name>A0ABS5V2R0_9GAMM</name>
<dbReference type="Proteomes" id="UP001195903">
    <property type="component" value="Unassembled WGS sequence"/>
</dbReference>
<keyword evidence="1" id="KW-0812">Transmembrane</keyword>
<keyword evidence="1" id="KW-0472">Membrane</keyword>